<name>A0A2U3AR07_9BACL</name>
<dbReference type="InterPro" id="IPR006179">
    <property type="entry name" value="5_nucleotidase/apyrase"/>
</dbReference>
<comment type="caution">
    <text evidence="5">The sequence shown here is derived from an EMBL/GenBank/DDBJ whole genome shotgun (WGS) entry which is preliminary data.</text>
</comment>
<dbReference type="GO" id="GO:0000166">
    <property type="term" value="F:nucleotide binding"/>
    <property type="evidence" value="ECO:0007669"/>
    <property type="project" value="UniProtKB-KW"/>
</dbReference>
<dbReference type="PROSITE" id="PS00786">
    <property type="entry name" value="5_NUCLEOTIDASE_2"/>
    <property type="match status" value="1"/>
</dbReference>
<dbReference type="PANTHER" id="PTHR11575:SF24">
    <property type="entry name" value="5'-NUCLEOTIDASE"/>
    <property type="match status" value="1"/>
</dbReference>
<sequence>MKKFKVALSFGAIFLAFQVFTPTSQAVAKKEIEKKIPVQFLGINDLHGFIEGNSNKAENGKAIGGMSSLAYNFQQEQRTFAKSNALTSIKSNSVLVQSGDIVGGSPAISGLLQDQPTMNSMNAIGFHVGTVGNHEFDEGIVEFKRILHGNRPTYDTPNFENILYYNTSKSTTDIVISNIIEKNSKKLLNGFKPYTIKKVDGINIGYIGVVTPTIKEIVMDEHMKNISVIKPEIAVAKYTKELRKKGVNAIVILAHMGAKMNASAGTTIDTQKSATVEGDVVNLLQGVNKIDPKNSIDLVFSGHSHSFVNGSYKGIRVVQSLQYSNAYSAVTGILSSKTKDFIKMPQAEIKYNYTKSSTTIAKNKVAKKVEAIIKDANKRVHPIINAKIATMHVERINSVPDPDGFGAAIGNIITDAQLKMANAKKYPTDFAFTNTGGVRTDLIGKKIGNNYIVTWGAAQAVQPFNNFLQHVTMTGNQIKEALNSQFNNGTRTLEVAGLHYTYNDRGIVDIFVDSTNASLDLQKTYNVVINDFLSGGKDNFSVFKQAKNLKTIAIDTDILIEYLTKLKMIDAHYTSRAVKIK</sequence>
<dbReference type="InterPro" id="IPR004843">
    <property type="entry name" value="Calcineurin-like_PHP"/>
</dbReference>
<feature type="domain" description="5'-Nucleotidase C-terminal" evidence="4">
    <location>
        <begin position="407"/>
        <end position="545"/>
    </location>
</feature>
<dbReference type="GO" id="GO:0009166">
    <property type="term" value="P:nucleotide catabolic process"/>
    <property type="evidence" value="ECO:0007669"/>
    <property type="project" value="InterPro"/>
</dbReference>
<dbReference type="Pfam" id="PF00149">
    <property type="entry name" value="Metallophos"/>
    <property type="match status" value="1"/>
</dbReference>
<evidence type="ECO:0000313" key="5">
    <source>
        <dbReference type="EMBL" id="PWI26990.1"/>
    </source>
</evidence>
<feature type="domain" description="Calcineurin-like phosphoesterase" evidence="3">
    <location>
        <begin position="40"/>
        <end position="306"/>
    </location>
</feature>
<evidence type="ECO:0000313" key="6">
    <source>
        <dbReference type="Proteomes" id="UP000245938"/>
    </source>
</evidence>
<feature type="signal peptide" evidence="2">
    <location>
        <begin position="1"/>
        <end position="26"/>
    </location>
</feature>
<dbReference type="Pfam" id="PF02872">
    <property type="entry name" value="5_nucleotid_C"/>
    <property type="match status" value="1"/>
</dbReference>
<evidence type="ECO:0000259" key="4">
    <source>
        <dbReference type="Pfam" id="PF02872"/>
    </source>
</evidence>
<comment type="similarity">
    <text evidence="2">Belongs to the 5'-nucleotidase family.</text>
</comment>
<dbReference type="InterPro" id="IPR029052">
    <property type="entry name" value="Metallo-depent_PP-like"/>
</dbReference>
<dbReference type="InterPro" id="IPR008334">
    <property type="entry name" value="5'-Nucleotdase_C"/>
</dbReference>
<evidence type="ECO:0000256" key="1">
    <source>
        <dbReference type="ARBA" id="ARBA00022729"/>
    </source>
</evidence>
<proteinExistence type="inferred from homology"/>
<gene>
    <name evidence="5" type="ORF">DEX24_01470</name>
</gene>
<feature type="chain" id="PRO_5015368196" evidence="2">
    <location>
        <begin position="27"/>
        <end position="581"/>
    </location>
</feature>
<dbReference type="EMBL" id="QFVR01000001">
    <property type="protein sequence ID" value="PWI26990.1"/>
    <property type="molecule type" value="Genomic_DNA"/>
</dbReference>
<reference evidence="5 6" key="1">
    <citation type="submission" date="2018-05" db="EMBL/GenBank/DDBJ databases">
        <title>Kurthia sibirica genome sequence.</title>
        <authorList>
            <person name="Maclea K.S."/>
            <person name="Goen A.E."/>
        </authorList>
    </citation>
    <scope>NUCLEOTIDE SEQUENCE [LARGE SCALE GENOMIC DNA]</scope>
    <source>
        <strain evidence="5 6">ATCC 49154</strain>
    </source>
</reference>
<dbReference type="InterPro" id="IPR006146">
    <property type="entry name" value="5'-Nucleotdase_CS"/>
</dbReference>
<dbReference type="GO" id="GO:0030288">
    <property type="term" value="C:outer membrane-bounded periplasmic space"/>
    <property type="evidence" value="ECO:0007669"/>
    <property type="project" value="TreeGrafter"/>
</dbReference>
<dbReference type="SUPFAM" id="SSF55816">
    <property type="entry name" value="5'-nucleotidase (syn. UDP-sugar hydrolase), C-terminal domain"/>
    <property type="match status" value="1"/>
</dbReference>
<evidence type="ECO:0000259" key="3">
    <source>
        <dbReference type="Pfam" id="PF00149"/>
    </source>
</evidence>
<dbReference type="Gene3D" id="3.60.21.10">
    <property type="match status" value="1"/>
</dbReference>
<organism evidence="5 6">
    <name type="scientific">Kurthia sibirica</name>
    <dbReference type="NCBI Taxonomy" id="202750"/>
    <lineage>
        <taxon>Bacteria</taxon>
        <taxon>Bacillati</taxon>
        <taxon>Bacillota</taxon>
        <taxon>Bacilli</taxon>
        <taxon>Bacillales</taxon>
        <taxon>Caryophanaceae</taxon>
        <taxon>Kurthia</taxon>
    </lineage>
</organism>
<dbReference type="Proteomes" id="UP000245938">
    <property type="component" value="Unassembled WGS sequence"/>
</dbReference>
<evidence type="ECO:0000256" key="2">
    <source>
        <dbReference type="RuleBase" id="RU362119"/>
    </source>
</evidence>
<keyword evidence="1 2" id="KW-0732">Signal</keyword>
<dbReference type="PRINTS" id="PR01607">
    <property type="entry name" value="APYRASEFAMLY"/>
</dbReference>
<dbReference type="SUPFAM" id="SSF56300">
    <property type="entry name" value="Metallo-dependent phosphatases"/>
    <property type="match status" value="1"/>
</dbReference>
<dbReference type="Gene3D" id="3.90.780.10">
    <property type="entry name" value="5'-Nucleotidase, C-terminal domain"/>
    <property type="match status" value="1"/>
</dbReference>
<dbReference type="AlphaFoldDB" id="A0A2U3AR07"/>
<dbReference type="OrthoDB" id="9775118at2"/>
<dbReference type="GO" id="GO:0046872">
    <property type="term" value="F:metal ion binding"/>
    <property type="evidence" value="ECO:0007669"/>
    <property type="project" value="InterPro"/>
</dbReference>
<dbReference type="GO" id="GO:0008253">
    <property type="term" value="F:5'-nucleotidase activity"/>
    <property type="evidence" value="ECO:0007669"/>
    <property type="project" value="TreeGrafter"/>
</dbReference>
<dbReference type="RefSeq" id="WP_109304613.1">
    <property type="nucleotide sequence ID" value="NZ_BJUF01000029.1"/>
</dbReference>
<keyword evidence="2" id="KW-0547">Nucleotide-binding</keyword>
<dbReference type="GO" id="GO:0008768">
    <property type="term" value="F:UDP-sugar diphosphatase activity"/>
    <property type="evidence" value="ECO:0007669"/>
    <property type="project" value="TreeGrafter"/>
</dbReference>
<protein>
    <submittedName>
        <fullName evidence="5">Bifunctional metallophosphatase/5'-nucleotidase</fullName>
    </submittedName>
</protein>
<keyword evidence="6" id="KW-1185">Reference proteome</keyword>
<dbReference type="InterPro" id="IPR036907">
    <property type="entry name" value="5'-Nucleotdase_C_sf"/>
</dbReference>
<accession>A0A2U3AR07</accession>
<keyword evidence="2" id="KW-0378">Hydrolase</keyword>
<dbReference type="PANTHER" id="PTHR11575">
    <property type="entry name" value="5'-NUCLEOTIDASE-RELATED"/>
    <property type="match status" value="1"/>
</dbReference>